<reference evidence="2 3" key="1">
    <citation type="submission" date="2020-06" db="EMBL/GenBank/DDBJ databases">
        <authorList>
            <person name="Cao W.R."/>
        </authorList>
    </citation>
    <scope>NUCLEOTIDE SEQUENCE [LARGE SCALE GENOMIC DNA]</scope>
    <source>
        <strain evidence="2 3">B1Z28</strain>
    </source>
</reference>
<sequence length="506" mass="56091">MASAAEKLASSLEELKALQSKGAVAIRSSNLSRTHRERLLKSGFLKEVMKGWYVPSRPGEGTGESTAWYTSFWDFCAQYLSERFGDDWSLSPEQSLILHAGDTTVPQQLLVRAPKAGNSRTDLPHNTSLFETKAVIAHGQGLKIRNGLRLFGAEDALILVPEAFFQNHPTEARTVLAIMPDASQLLGKLLDGGHTRAAGRLAGAFRSIGSEKIADEILSAMRAASHDVREINPFEQSIAMPNAGRVTSPHVHRIRLKWDSMRGDVIALFPKAQPIANDVEAYLQQMDDIYVTDAYHSLSIEGYRVSPELIEKVRSGTWNPEDDAEDRVLKDALAARGYWEAFQRVKESVRAVLQGADAGEVAERDLSDWYRSLFAPSVTAGILKASQLAGYRTSPVYIRQSQHVPMSVEAVRDCMPVFFDLLKAEQNPAVRIVLGHFIFVFIHPFLDGNGRIARFLMNVMMAAAGHPWTVVRVEQRADYMRALETASVQGDIRPFATFLAETRAAQ</sequence>
<gene>
    <name evidence="2" type="ORF">HW561_13150</name>
</gene>
<proteinExistence type="predicted"/>
<dbReference type="RefSeq" id="WP_176865457.1">
    <property type="nucleotide sequence ID" value="NZ_JABXWT010000006.1"/>
</dbReference>
<name>A0ABX2PRT6_9RHOB</name>
<dbReference type="Gene3D" id="1.10.3290.10">
    <property type="entry name" value="Fido-like domain"/>
    <property type="match status" value="1"/>
</dbReference>
<organism evidence="2 3">
    <name type="scientific">Ruegeria haliotis</name>
    <dbReference type="NCBI Taxonomy" id="2747601"/>
    <lineage>
        <taxon>Bacteria</taxon>
        <taxon>Pseudomonadati</taxon>
        <taxon>Pseudomonadota</taxon>
        <taxon>Alphaproteobacteria</taxon>
        <taxon>Rhodobacterales</taxon>
        <taxon>Roseobacteraceae</taxon>
        <taxon>Ruegeria</taxon>
    </lineage>
</organism>
<dbReference type="InterPro" id="IPR036597">
    <property type="entry name" value="Fido-like_dom_sf"/>
</dbReference>
<evidence type="ECO:0000259" key="1">
    <source>
        <dbReference type="PROSITE" id="PS51459"/>
    </source>
</evidence>
<dbReference type="Pfam" id="PF02661">
    <property type="entry name" value="Fic"/>
    <property type="match status" value="1"/>
</dbReference>
<dbReference type="EMBL" id="JABXWT010000006">
    <property type="protein sequence ID" value="NVO56733.1"/>
    <property type="molecule type" value="Genomic_DNA"/>
</dbReference>
<dbReference type="PROSITE" id="PS51459">
    <property type="entry name" value="FIDO"/>
    <property type="match status" value="1"/>
</dbReference>
<evidence type="ECO:0000313" key="3">
    <source>
        <dbReference type="Proteomes" id="UP000630805"/>
    </source>
</evidence>
<feature type="domain" description="Fido" evidence="1">
    <location>
        <begin position="361"/>
        <end position="501"/>
    </location>
</feature>
<dbReference type="PANTHER" id="PTHR13504">
    <property type="entry name" value="FIDO DOMAIN-CONTAINING PROTEIN DDB_G0283145"/>
    <property type="match status" value="1"/>
</dbReference>
<dbReference type="SUPFAM" id="SSF140931">
    <property type="entry name" value="Fic-like"/>
    <property type="match status" value="1"/>
</dbReference>
<evidence type="ECO:0000313" key="2">
    <source>
        <dbReference type="EMBL" id="NVO56733.1"/>
    </source>
</evidence>
<keyword evidence="3" id="KW-1185">Reference proteome</keyword>
<comment type="caution">
    <text evidence="2">The sequence shown here is derived from an EMBL/GenBank/DDBJ whole genome shotgun (WGS) entry which is preliminary data.</text>
</comment>
<dbReference type="Proteomes" id="UP000630805">
    <property type="component" value="Unassembled WGS sequence"/>
</dbReference>
<dbReference type="PANTHER" id="PTHR13504:SF38">
    <property type="entry name" value="FIDO DOMAIN-CONTAINING PROTEIN"/>
    <property type="match status" value="1"/>
</dbReference>
<protein>
    <submittedName>
        <fullName evidence="2">Fic family protein</fullName>
    </submittedName>
</protein>
<dbReference type="InterPro" id="IPR003812">
    <property type="entry name" value="Fido"/>
</dbReference>
<dbReference type="InterPro" id="IPR040198">
    <property type="entry name" value="Fido_containing"/>
</dbReference>
<accession>A0ABX2PRT6</accession>